<dbReference type="EMBL" id="BARU01020646">
    <property type="protein sequence ID" value="GAH51359.1"/>
    <property type="molecule type" value="Genomic_DNA"/>
</dbReference>
<organism evidence="2">
    <name type="scientific">marine sediment metagenome</name>
    <dbReference type="NCBI Taxonomy" id="412755"/>
    <lineage>
        <taxon>unclassified sequences</taxon>
        <taxon>metagenomes</taxon>
        <taxon>ecological metagenomes</taxon>
    </lineage>
</organism>
<gene>
    <name evidence="2" type="ORF">S03H2_33874</name>
</gene>
<name>X1HBY0_9ZZZZ</name>
<comment type="caution">
    <text evidence="2">The sequence shown here is derived from an EMBL/GenBank/DDBJ whole genome shotgun (WGS) entry which is preliminary data.</text>
</comment>
<reference evidence="2" key="1">
    <citation type="journal article" date="2014" name="Front. Microbiol.">
        <title>High frequency of phylogenetically diverse reductive dehalogenase-homologous genes in deep subseafloor sedimentary metagenomes.</title>
        <authorList>
            <person name="Kawai M."/>
            <person name="Futagami T."/>
            <person name="Toyoda A."/>
            <person name="Takaki Y."/>
            <person name="Nishi S."/>
            <person name="Hori S."/>
            <person name="Arai W."/>
            <person name="Tsubouchi T."/>
            <person name="Morono Y."/>
            <person name="Uchiyama I."/>
            <person name="Ito T."/>
            <person name="Fujiyama A."/>
            <person name="Inagaki F."/>
            <person name="Takami H."/>
        </authorList>
    </citation>
    <scope>NUCLEOTIDE SEQUENCE</scope>
    <source>
        <strain evidence="2">Expedition CK06-06</strain>
    </source>
</reference>
<evidence type="ECO:0000313" key="2">
    <source>
        <dbReference type="EMBL" id="GAH51359.1"/>
    </source>
</evidence>
<keyword evidence="1" id="KW-0472">Membrane</keyword>
<feature type="non-terminal residue" evidence="2">
    <location>
        <position position="233"/>
    </location>
</feature>
<keyword evidence="1" id="KW-0812">Transmembrane</keyword>
<protein>
    <submittedName>
        <fullName evidence="2">Uncharacterized protein</fullName>
    </submittedName>
</protein>
<proteinExistence type="predicted"/>
<feature type="transmembrane region" description="Helical" evidence="1">
    <location>
        <begin position="20"/>
        <end position="42"/>
    </location>
</feature>
<sequence length="233" mass="24322">MKKEGKELQIIPNSSKGLSAIVATLIIILLVLVAAGIIWVVVRNVISKGAEDIDLSRFTFDLSIKSAYIDGSNVKVVVRRSPGGDDLVGVRFIFFDGTQSINADRKIPLVELQEKLFSFDSVELGDINALQEVSVAPIYESSSGRETIGDITDTATISDSVPPGGNGVNGVNGGVDCGNGAIDAGEECDGGTGCTDCTCDIGYISTDPVSLNCQSESVPSSCNGTWDGVAEDP</sequence>
<accession>X1HBY0</accession>
<evidence type="ECO:0000256" key="1">
    <source>
        <dbReference type="SAM" id="Phobius"/>
    </source>
</evidence>
<keyword evidence="1" id="KW-1133">Transmembrane helix</keyword>
<dbReference type="AlphaFoldDB" id="X1HBY0"/>